<gene>
    <name evidence="2" type="ORF">BZ3500_MVSOF-1268-A1-R1_CHR1-3G01751</name>
</gene>
<dbReference type="EMBL" id="FMWP01000014">
    <property type="protein sequence ID" value="SCZ90060.1"/>
    <property type="molecule type" value="Genomic_DNA"/>
</dbReference>
<feature type="region of interest" description="Disordered" evidence="1">
    <location>
        <begin position="63"/>
        <end position="87"/>
    </location>
</feature>
<sequence>MPSTMLKGDNGLLPLAKGLACQRCKARKTRVWLVFVLSAQFKHLPTDNIACVYNEDPASQPASSEFIVSTSSSSPNRSRHGTVSPPVAGSSPIPAYAPFRIVSDASAYTSTASGWHAVGEPVVSNALGNNSGLCSLDPPDPHEVYIPPNDSYQHRPLSDARADPSMDRPPLNQLHTVLHVAQSQLHVSSWQPHSTVYPQPHLSSYSPTLNSLPLYPPPEIPTNFNLAYSSLHRFADTSARGVNTAPSSISHSPTLENSSRRASASTIPSQTPTPDPDVAMHRNADGGSTIGGRRSSEPDHASFAGKHPSSIPKSPRGVSLHRHPHRIISDRTPGSSPSTLLSPLLPLDLACVQAAGAAELGSTASYDHWVAAGLPMHAIPDGNEGGAYSEDLESDVRPELGL</sequence>
<keyword evidence="3" id="KW-1185">Reference proteome</keyword>
<feature type="compositionally biased region" description="Polar residues" evidence="1">
    <location>
        <begin position="241"/>
        <end position="272"/>
    </location>
</feature>
<protein>
    <submittedName>
        <fullName evidence="2">BZ3500_MvSof-1268-A1-R1_Chr1-3g01751 protein</fullName>
    </submittedName>
</protein>
<feature type="region of interest" description="Disordered" evidence="1">
    <location>
        <begin position="241"/>
        <end position="321"/>
    </location>
</feature>
<feature type="region of interest" description="Disordered" evidence="1">
    <location>
        <begin position="382"/>
        <end position="402"/>
    </location>
</feature>
<proteinExistence type="predicted"/>
<dbReference type="Proteomes" id="UP000249723">
    <property type="component" value="Unassembled WGS sequence"/>
</dbReference>
<organism evidence="2 3">
    <name type="scientific">Microbotryum saponariae</name>
    <dbReference type="NCBI Taxonomy" id="289078"/>
    <lineage>
        <taxon>Eukaryota</taxon>
        <taxon>Fungi</taxon>
        <taxon>Dikarya</taxon>
        <taxon>Basidiomycota</taxon>
        <taxon>Pucciniomycotina</taxon>
        <taxon>Microbotryomycetes</taxon>
        <taxon>Microbotryales</taxon>
        <taxon>Microbotryaceae</taxon>
        <taxon>Microbotryum</taxon>
    </lineage>
</organism>
<evidence type="ECO:0000313" key="3">
    <source>
        <dbReference type="Proteomes" id="UP000249723"/>
    </source>
</evidence>
<evidence type="ECO:0000256" key="1">
    <source>
        <dbReference type="SAM" id="MobiDB-lite"/>
    </source>
</evidence>
<accession>A0A2X0M7J2</accession>
<dbReference type="AlphaFoldDB" id="A0A2X0M7J2"/>
<name>A0A2X0M7J2_9BASI</name>
<dbReference type="OrthoDB" id="2399539at2759"/>
<evidence type="ECO:0000313" key="2">
    <source>
        <dbReference type="EMBL" id="SCZ90060.1"/>
    </source>
</evidence>
<feature type="compositionally biased region" description="Low complexity" evidence="1">
    <location>
        <begin position="63"/>
        <end position="74"/>
    </location>
</feature>
<reference evidence="3" key="1">
    <citation type="submission" date="2016-10" db="EMBL/GenBank/DDBJ databases">
        <authorList>
            <person name="Jeantristanb JTB J.-T."/>
            <person name="Ricardo R."/>
        </authorList>
    </citation>
    <scope>NUCLEOTIDE SEQUENCE [LARGE SCALE GENOMIC DNA]</scope>
</reference>